<evidence type="ECO:0000313" key="3">
    <source>
        <dbReference type="Proteomes" id="UP001058003"/>
    </source>
</evidence>
<evidence type="ECO:0000313" key="2">
    <source>
        <dbReference type="EMBL" id="UWZ58881.1"/>
    </source>
</evidence>
<name>A0A9Q9INF3_9ACTN</name>
<evidence type="ECO:0000256" key="1">
    <source>
        <dbReference type="SAM" id="MobiDB-lite"/>
    </source>
</evidence>
<feature type="region of interest" description="Disordered" evidence="1">
    <location>
        <begin position="33"/>
        <end position="52"/>
    </location>
</feature>
<reference evidence="2" key="1">
    <citation type="submission" date="2021-04" db="EMBL/GenBank/DDBJ databases">
        <title>Dactylosporangium aurantiacum NRRL B-8018 full assembly.</title>
        <authorList>
            <person name="Hartkoorn R.C."/>
            <person name="Beaudoing E."/>
            <person name="Hot D."/>
        </authorList>
    </citation>
    <scope>NUCLEOTIDE SEQUENCE</scope>
    <source>
        <strain evidence="2">NRRL B-8018</strain>
    </source>
</reference>
<proteinExistence type="predicted"/>
<protein>
    <submittedName>
        <fullName evidence="2">Uncharacterized protein</fullName>
    </submittedName>
</protein>
<dbReference type="EMBL" id="CP073767">
    <property type="protein sequence ID" value="UWZ58881.1"/>
    <property type="molecule type" value="Genomic_DNA"/>
</dbReference>
<accession>A0A9Q9INF3</accession>
<dbReference type="KEGG" id="daur:Daura_23565"/>
<dbReference type="AlphaFoldDB" id="A0A9Q9INF3"/>
<dbReference type="Proteomes" id="UP001058003">
    <property type="component" value="Chromosome"/>
</dbReference>
<gene>
    <name evidence="2" type="ORF">Daura_23565</name>
</gene>
<dbReference type="RefSeq" id="WP_156089765.1">
    <property type="nucleotide sequence ID" value="NZ_CP073767.1"/>
</dbReference>
<organism evidence="2 3">
    <name type="scientific">Dactylosporangium aurantiacum</name>
    <dbReference type="NCBI Taxonomy" id="35754"/>
    <lineage>
        <taxon>Bacteria</taxon>
        <taxon>Bacillati</taxon>
        <taxon>Actinomycetota</taxon>
        <taxon>Actinomycetes</taxon>
        <taxon>Micromonosporales</taxon>
        <taxon>Micromonosporaceae</taxon>
        <taxon>Dactylosporangium</taxon>
    </lineage>
</organism>
<sequence>MDTDARPTVERVHPPKTPFRLFNWVMRRVLTAPRSAGRAGRHRSLEVTGGPR</sequence>
<keyword evidence="3" id="KW-1185">Reference proteome</keyword>